<dbReference type="EMBL" id="JAUSTM010000002">
    <property type="protein sequence ID" value="MDQ0221728.1"/>
    <property type="molecule type" value="Genomic_DNA"/>
</dbReference>
<organism evidence="6 7">
    <name type="scientific">Streptococcus moroccensis</name>
    <dbReference type="NCBI Taxonomy" id="1451356"/>
    <lineage>
        <taxon>Bacteria</taxon>
        <taxon>Bacillati</taxon>
        <taxon>Bacillota</taxon>
        <taxon>Bacilli</taxon>
        <taxon>Lactobacillales</taxon>
        <taxon>Streptococcaceae</taxon>
        <taxon>Streptococcus</taxon>
    </lineage>
</organism>
<evidence type="ECO:0000259" key="5">
    <source>
        <dbReference type="PROSITE" id="PS51202"/>
    </source>
</evidence>
<protein>
    <submittedName>
        <fullName evidence="6">K+/H+ antiporter YhaU regulatory subunit KhtT</fullName>
    </submittedName>
</protein>
<dbReference type="Gene3D" id="1.10.10.10">
    <property type="entry name" value="Winged helix-like DNA-binding domain superfamily/Winged helix DNA-binding domain"/>
    <property type="match status" value="1"/>
</dbReference>
<feature type="domain" description="RCK C-terminal" evidence="5">
    <location>
        <begin position="121"/>
        <end position="206"/>
    </location>
</feature>
<dbReference type="Gene3D" id="3.30.70.1450">
    <property type="entry name" value="Regulator of K+ conductance, C-terminal domain"/>
    <property type="match status" value="1"/>
</dbReference>
<dbReference type="Pfam" id="PF00392">
    <property type="entry name" value="GntR"/>
    <property type="match status" value="1"/>
</dbReference>
<dbReference type="RefSeq" id="WP_307120959.1">
    <property type="nucleotide sequence ID" value="NZ_JAUSTM010000002.1"/>
</dbReference>
<proteinExistence type="predicted"/>
<evidence type="ECO:0000256" key="2">
    <source>
        <dbReference type="ARBA" id="ARBA00023125"/>
    </source>
</evidence>
<keyword evidence="2" id="KW-0238">DNA-binding</keyword>
<name>A0ABT9YP17_9STRE</name>
<dbReference type="PANTHER" id="PTHR30445:SF8">
    <property type="entry name" value="K(+)_H(+) ANTIPORTER SUBUNIT KHTT"/>
    <property type="match status" value="1"/>
</dbReference>
<dbReference type="InterPro" id="IPR036721">
    <property type="entry name" value="RCK_C_sf"/>
</dbReference>
<keyword evidence="7" id="KW-1185">Reference proteome</keyword>
<reference evidence="6 7" key="1">
    <citation type="submission" date="2023-07" db="EMBL/GenBank/DDBJ databases">
        <title>Genomic Encyclopedia of Type Strains, Phase IV (KMG-IV): sequencing the most valuable type-strain genomes for metagenomic binning, comparative biology and taxonomic classification.</title>
        <authorList>
            <person name="Goeker M."/>
        </authorList>
    </citation>
    <scope>NUCLEOTIDE SEQUENCE [LARGE SCALE GENOMIC DNA]</scope>
    <source>
        <strain evidence="6 7">DSM 105143</strain>
    </source>
</reference>
<dbReference type="SUPFAM" id="SSF46785">
    <property type="entry name" value="Winged helix' DNA-binding domain"/>
    <property type="match status" value="1"/>
</dbReference>
<evidence type="ECO:0000256" key="3">
    <source>
        <dbReference type="ARBA" id="ARBA00023163"/>
    </source>
</evidence>
<dbReference type="SMART" id="SM00345">
    <property type="entry name" value="HTH_GNTR"/>
    <property type="match status" value="1"/>
</dbReference>
<accession>A0ABT9YP17</accession>
<dbReference type="PROSITE" id="PS50949">
    <property type="entry name" value="HTH_GNTR"/>
    <property type="match status" value="1"/>
</dbReference>
<dbReference type="Pfam" id="PF02080">
    <property type="entry name" value="TrkA_C"/>
    <property type="match status" value="1"/>
</dbReference>
<dbReference type="PROSITE" id="PS51202">
    <property type="entry name" value="RCK_C"/>
    <property type="match status" value="1"/>
</dbReference>
<evidence type="ECO:0000313" key="6">
    <source>
        <dbReference type="EMBL" id="MDQ0221728.1"/>
    </source>
</evidence>
<keyword evidence="1" id="KW-0805">Transcription regulation</keyword>
<sequence>MPKVDVLNVSYQKVALEIAKQISEGKYKVGERVKSRSTIAAFFHVSPETARKAINILADLNIMKVKQGSGATVISKEKAEQYVQQFEATTTLKRLENELVASLKRQNAELLRTKELAQAISNQATLVHKEYPFHPFEMVVPMSEQLGKNISELNIWHQTGATIIAVMRDDQMILSPGPYLSIEEGDIFYFVGNEESQARMENLFSQSNNSSLNED</sequence>
<dbReference type="InterPro" id="IPR050144">
    <property type="entry name" value="AAE_transporter"/>
</dbReference>
<evidence type="ECO:0000256" key="1">
    <source>
        <dbReference type="ARBA" id="ARBA00023015"/>
    </source>
</evidence>
<dbReference type="InterPro" id="IPR036388">
    <property type="entry name" value="WH-like_DNA-bd_sf"/>
</dbReference>
<dbReference type="Proteomes" id="UP001223079">
    <property type="component" value="Unassembled WGS sequence"/>
</dbReference>
<evidence type="ECO:0000313" key="7">
    <source>
        <dbReference type="Proteomes" id="UP001223079"/>
    </source>
</evidence>
<dbReference type="InterPro" id="IPR006037">
    <property type="entry name" value="RCK_C"/>
</dbReference>
<comment type="caution">
    <text evidence="6">The sequence shown here is derived from an EMBL/GenBank/DDBJ whole genome shotgun (WGS) entry which is preliminary data.</text>
</comment>
<dbReference type="InterPro" id="IPR036390">
    <property type="entry name" value="WH_DNA-bd_sf"/>
</dbReference>
<dbReference type="SUPFAM" id="SSF116726">
    <property type="entry name" value="TrkA C-terminal domain-like"/>
    <property type="match status" value="1"/>
</dbReference>
<feature type="domain" description="HTH gntR-type" evidence="4">
    <location>
        <begin position="8"/>
        <end position="76"/>
    </location>
</feature>
<dbReference type="PANTHER" id="PTHR30445">
    <property type="entry name" value="K(+)_H(+) ANTIPORTER SUBUNIT KHTT"/>
    <property type="match status" value="1"/>
</dbReference>
<keyword evidence="3" id="KW-0804">Transcription</keyword>
<gene>
    <name evidence="6" type="ORF">J2S23_000260</name>
</gene>
<evidence type="ECO:0000259" key="4">
    <source>
        <dbReference type="PROSITE" id="PS50949"/>
    </source>
</evidence>
<dbReference type="CDD" id="cd07377">
    <property type="entry name" value="WHTH_GntR"/>
    <property type="match status" value="1"/>
</dbReference>
<dbReference type="InterPro" id="IPR000524">
    <property type="entry name" value="Tscrpt_reg_HTH_GntR"/>
</dbReference>